<feature type="compositionally biased region" description="Basic and acidic residues" evidence="1">
    <location>
        <begin position="17"/>
        <end position="29"/>
    </location>
</feature>
<dbReference type="AlphaFoldDB" id="A0A3B0XWR6"/>
<organism evidence="2">
    <name type="scientific">hydrothermal vent metagenome</name>
    <dbReference type="NCBI Taxonomy" id="652676"/>
    <lineage>
        <taxon>unclassified sequences</taxon>
        <taxon>metagenomes</taxon>
        <taxon>ecological metagenomes</taxon>
    </lineage>
</organism>
<accession>A0A3B0XWR6</accession>
<sequence length="71" mass="8514">MRNEKDDITSSSYYSNPERRLAGKCRRSAENRRHRIRNESLISDCRTNRNRRKEDEDGYIEVSNLYTDNDS</sequence>
<feature type="region of interest" description="Disordered" evidence="1">
    <location>
        <begin position="1"/>
        <end position="29"/>
    </location>
</feature>
<proteinExistence type="predicted"/>
<evidence type="ECO:0000256" key="1">
    <source>
        <dbReference type="SAM" id="MobiDB-lite"/>
    </source>
</evidence>
<dbReference type="EMBL" id="UOFI01000146">
    <property type="protein sequence ID" value="VAW69160.1"/>
    <property type="molecule type" value="Genomic_DNA"/>
</dbReference>
<protein>
    <submittedName>
        <fullName evidence="2">Uncharacterized protein</fullName>
    </submittedName>
</protein>
<gene>
    <name evidence="2" type="ORF">MNBD_GAMMA09-3242</name>
</gene>
<name>A0A3B0XWR6_9ZZZZ</name>
<reference evidence="2" key="1">
    <citation type="submission" date="2018-06" db="EMBL/GenBank/DDBJ databases">
        <authorList>
            <person name="Zhirakovskaya E."/>
        </authorList>
    </citation>
    <scope>NUCLEOTIDE SEQUENCE</scope>
</reference>
<evidence type="ECO:0000313" key="2">
    <source>
        <dbReference type="EMBL" id="VAW69160.1"/>
    </source>
</evidence>